<keyword evidence="5 6" id="KW-0472">Membrane</keyword>
<feature type="transmembrane region" description="Helical" evidence="6">
    <location>
        <begin position="167"/>
        <end position="191"/>
    </location>
</feature>
<evidence type="ECO:0000256" key="6">
    <source>
        <dbReference type="SAM" id="Phobius"/>
    </source>
</evidence>
<dbReference type="PANTHER" id="PTHR31566">
    <property type="entry name" value="CYTOCHROME C BIOGENESIS PROTEIN CCS1, CHLOROPLASTIC"/>
    <property type="match status" value="1"/>
</dbReference>
<evidence type="ECO:0000256" key="4">
    <source>
        <dbReference type="ARBA" id="ARBA00022989"/>
    </source>
</evidence>
<organism evidence="8 9">
    <name type="scientific">Trichlorobacter ammonificans</name>
    <dbReference type="NCBI Taxonomy" id="2916410"/>
    <lineage>
        <taxon>Bacteria</taxon>
        <taxon>Pseudomonadati</taxon>
        <taxon>Thermodesulfobacteriota</taxon>
        <taxon>Desulfuromonadia</taxon>
        <taxon>Geobacterales</taxon>
        <taxon>Geobacteraceae</taxon>
        <taxon>Trichlorobacter</taxon>
    </lineage>
</organism>
<keyword evidence="3" id="KW-0201">Cytochrome c-type biogenesis</keyword>
<evidence type="ECO:0000256" key="2">
    <source>
        <dbReference type="ARBA" id="ARBA00022692"/>
    </source>
</evidence>
<sequence length="468" mass="50781">MSTPSPSPATRLLDALASLRLTMALLLVLALVSIIGTVIPQGELAPEYLASIGGEQGNRYKLYAMLGFFNMYHSWWFVGLLSLLSANLLACSLKRLPAVWRLAFKPDGILSEAVERSATGSHHIPADAACAAGQVEERLRAAWGGFTALEHDGARHLFAQRRPWNRLAAYVVHASIILIFIGAIIGSLFGFKGFVTIPEGDTVSTYQDRRGGERPLGFEIRCDQFTVTYYDAPGGGPSQMPKEFKSILTLTENGTEVPGYKHARVIVNEPLTYRGITFYQSSYGQVGSFSFRVGGAAGAEAATVTVESGHAARLPDGSSLQVLETVPDVAPFIPGLHGPAARVALHPADGTPHRVFVSFAAHPELNRQQAQENGGPLVEYLGGTERPYTGLQVNKDPGVWVVWVGCILMCLALYAGFFMPHQRIWVRITEHGVTVAGHTTRGQEPFRRTLEELVASLTKPDAKEEQSC</sequence>
<feature type="transmembrane region" description="Helical" evidence="6">
    <location>
        <begin position="75"/>
        <end position="93"/>
    </location>
</feature>
<dbReference type="EMBL" id="OW150024">
    <property type="protein sequence ID" value="CAH2029902.1"/>
    <property type="molecule type" value="Genomic_DNA"/>
</dbReference>
<evidence type="ECO:0000313" key="9">
    <source>
        <dbReference type="Proteomes" id="UP001295463"/>
    </source>
</evidence>
<gene>
    <name evidence="8" type="ORF">GEAMG1_0080</name>
</gene>
<keyword evidence="4 6" id="KW-1133">Transmembrane helix</keyword>
<feature type="transmembrane region" description="Helical" evidence="6">
    <location>
        <begin position="21"/>
        <end position="39"/>
    </location>
</feature>
<dbReference type="Proteomes" id="UP001295463">
    <property type="component" value="Chromosome"/>
</dbReference>
<proteinExistence type="predicted"/>
<accession>A0ABM9D698</accession>
<keyword evidence="9" id="KW-1185">Reference proteome</keyword>
<evidence type="ECO:0000313" key="8">
    <source>
        <dbReference type="EMBL" id="CAH2029902.1"/>
    </source>
</evidence>
<evidence type="ECO:0000256" key="1">
    <source>
        <dbReference type="ARBA" id="ARBA00004141"/>
    </source>
</evidence>
<evidence type="ECO:0000256" key="3">
    <source>
        <dbReference type="ARBA" id="ARBA00022748"/>
    </source>
</evidence>
<feature type="domain" description="ResB-like" evidence="7">
    <location>
        <begin position="351"/>
        <end position="450"/>
    </location>
</feature>
<evidence type="ECO:0000259" key="7">
    <source>
        <dbReference type="Pfam" id="PF05140"/>
    </source>
</evidence>
<feature type="transmembrane region" description="Helical" evidence="6">
    <location>
        <begin position="400"/>
        <end position="419"/>
    </location>
</feature>
<keyword evidence="2 6" id="KW-0812">Transmembrane</keyword>
<dbReference type="PANTHER" id="PTHR31566:SF0">
    <property type="entry name" value="CYTOCHROME C BIOGENESIS PROTEIN CCS1, CHLOROPLASTIC"/>
    <property type="match status" value="1"/>
</dbReference>
<reference evidence="8 9" key="1">
    <citation type="submission" date="2022-03" db="EMBL/GenBank/DDBJ databases">
        <authorList>
            <person name="Koch H."/>
        </authorList>
    </citation>
    <scope>NUCLEOTIDE SEQUENCE [LARGE SCALE GENOMIC DNA]</scope>
    <source>
        <strain evidence="8 9">G1</strain>
    </source>
</reference>
<dbReference type="RefSeq" id="WP_305730880.1">
    <property type="nucleotide sequence ID" value="NZ_OW150024.1"/>
</dbReference>
<feature type="domain" description="ResB-like" evidence="7">
    <location>
        <begin position="19"/>
        <end position="350"/>
    </location>
</feature>
<evidence type="ECO:0000256" key="5">
    <source>
        <dbReference type="ARBA" id="ARBA00023136"/>
    </source>
</evidence>
<comment type="subcellular location">
    <subcellularLocation>
        <location evidence="1">Membrane</location>
        <topology evidence="1">Multi-pass membrane protein</topology>
    </subcellularLocation>
</comment>
<dbReference type="InterPro" id="IPR007816">
    <property type="entry name" value="ResB-like_domain"/>
</dbReference>
<dbReference type="Pfam" id="PF05140">
    <property type="entry name" value="ResB"/>
    <property type="match status" value="2"/>
</dbReference>
<protein>
    <submittedName>
        <fullName evidence="8">Cytochrome c-type biogenesis protein Ccs1/ResB</fullName>
    </submittedName>
</protein>
<name>A0ABM9D698_9BACT</name>
<dbReference type="InterPro" id="IPR023494">
    <property type="entry name" value="Cyt_c_bgen_Ccs1/CcsB/ResB"/>
</dbReference>